<dbReference type="PANTHER" id="PTHR43542">
    <property type="entry name" value="METHYLTRANSFERASE"/>
    <property type="match status" value="1"/>
</dbReference>
<sequence>MRIIAGEYGGRPLHGLVGQDTRPTSDNIKETMFNLIGPYFEGGVVLDLYAGTGALAIEAISRGAAEAYLIDQNAVAFETINKNIEITKAPEKFNVFKGNAANHLMMLMHKQLQFNLIFLDPPYKEQTIVSDIEWLLEHEMIAERALITCETHSSVDLPEEIGDLTVYKKRHCGKTLLTIYSRGDF</sequence>
<dbReference type="RefSeq" id="WP_077862622.1">
    <property type="nucleotide sequence ID" value="NZ_CP040938.1"/>
</dbReference>
<dbReference type="GO" id="GO:0008168">
    <property type="term" value="F:methyltransferase activity"/>
    <property type="evidence" value="ECO:0007669"/>
    <property type="project" value="UniProtKB-KW"/>
</dbReference>
<accession>A0A1S8KN56</accession>
<dbReference type="InterPro" id="IPR004398">
    <property type="entry name" value="RNA_MeTrfase_RsmD"/>
</dbReference>
<dbReference type="GO" id="GO:0031167">
    <property type="term" value="P:rRNA methylation"/>
    <property type="evidence" value="ECO:0007669"/>
    <property type="project" value="InterPro"/>
</dbReference>
<protein>
    <submittedName>
        <fullName evidence="3">16S rRNA (Guanine(966)-N(2))-methyltransferase RsmD</fullName>
    </submittedName>
</protein>
<keyword evidence="1 3" id="KW-0489">Methyltransferase</keyword>
<dbReference type="Pfam" id="PF03602">
    <property type="entry name" value="Cons_hypoth95"/>
    <property type="match status" value="1"/>
</dbReference>
<dbReference type="InterPro" id="IPR002052">
    <property type="entry name" value="DNA_methylase_N6_adenine_CS"/>
</dbReference>
<dbReference type="PIRSF" id="PIRSF004553">
    <property type="entry name" value="CHP00095"/>
    <property type="match status" value="1"/>
</dbReference>
<name>A0A1S8KN56_9LACT</name>
<evidence type="ECO:0000256" key="1">
    <source>
        <dbReference type="ARBA" id="ARBA00022603"/>
    </source>
</evidence>
<gene>
    <name evidence="3" type="ORF">BWX42_04740</name>
</gene>
<evidence type="ECO:0000313" key="4">
    <source>
        <dbReference type="Proteomes" id="UP000190409"/>
    </source>
</evidence>
<organism evidence="3 4">
    <name type="scientific">Dolosigranulum pigrum</name>
    <dbReference type="NCBI Taxonomy" id="29394"/>
    <lineage>
        <taxon>Bacteria</taxon>
        <taxon>Bacillati</taxon>
        <taxon>Bacillota</taxon>
        <taxon>Bacilli</taxon>
        <taxon>Lactobacillales</taxon>
        <taxon>Carnobacteriaceae</taxon>
        <taxon>Dolosigranulum</taxon>
    </lineage>
</organism>
<dbReference type="Gene3D" id="3.40.50.150">
    <property type="entry name" value="Vaccinia Virus protein VP39"/>
    <property type="match status" value="1"/>
</dbReference>
<dbReference type="InterPro" id="IPR029063">
    <property type="entry name" value="SAM-dependent_MTases_sf"/>
</dbReference>
<dbReference type="GO" id="GO:0003676">
    <property type="term" value="F:nucleic acid binding"/>
    <property type="evidence" value="ECO:0007669"/>
    <property type="project" value="InterPro"/>
</dbReference>
<dbReference type="SUPFAM" id="SSF53335">
    <property type="entry name" value="S-adenosyl-L-methionine-dependent methyltransferases"/>
    <property type="match status" value="1"/>
</dbReference>
<evidence type="ECO:0000313" key="3">
    <source>
        <dbReference type="EMBL" id="OOL81146.1"/>
    </source>
</evidence>
<proteinExistence type="predicted"/>
<dbReference type="PANTHER" id="PTHR43542:SF1">
    <property type="entry name" value="METHYLTRANSFERASE"/>
    <property type="match status" value="1"/>
</dbReference>
<dbReference type="PROSITE" id="PS00092">
    <property type="entry name" value="N6_MTASE"/>
    <property type="match status" value="1"/>
</dbReference>
<dbReference type="NCBIfam" id="TIGR00095">
    <property type="entry name" value="16S rRNA (guanine(966)-N(2))-methyltransferase RsmD"/>
    <property type="match status" value="1"/>
</dbReference>
<evidence type="ECO:0000256" key="2">
    <source>
        <dbReference type="ARBA" id="ARBA00022679"/>
    </source>
</evidence>
<dbReference type="Proteomes" id="UP000190409">
    <property type="component" value="Unassembled WGS sequence"/>
</dbReference>
<dbReference type="EMBL" id="MUYF01000003">
    <property type="protein sequence ID" value="OOL81146.1"/>
    <property type="molecule type" value="Genomic_DNA"/>
</dbReference>
<reference evidence="3 4" key="1">
    <citation type="submission" date="2017-01" db="EMBL/GenBank/DDBJ databases">
        <title>Complete Genome Sequence of Dolosigranulum pigrum isolated from a Patient with interstitial lung disease.</title>
        <authorList>
            <person name="Mukhopadhyay R."/>
            <person name="Joaquin J."/>
            <person name="Hogue R."/>
            <person name="Fitzgerald S."/>
            <person name="Jospin G."/>
            <person name="Eisen J.A."/>
            <person name="Chaturvedi V."/>
        </authorList>
    </citation>
    <scope>NUCLEOTIDE SEQUENCE [LARGE SCALE GENOMIC DNA]</scope>
    <source>
        <strain evidence="3 4">15S00348</strain>
    </source>
</reference>
<keyword evidence="2 3" id="KW-0808">Transferase</keyword>
<dbReference type="CDD" id="cd02440">
    <property type="entry name" value="AdoMet_MTases"/>
    <property type="match status" value="1"/>
</dbReference>
<dbReference type="AlphaFoldDB" id="A0A1S8KN56"/>
<comment type="caution">
    <text evidence="3">The sequence shown here is derived from an EMBL/GenBank/DDBJ whole genome shotgun (WGS) entry which is preliminary data.</text>
</comment>